<dbReference type="GO" id="GO:0003677">
    <property type="term" value="F:DNA binding"/>
    <property type="evidence" value="ECO:0007669"/>
    <property type="project" value="InterPro"/>
</dbReference>
<dbReference type="SUPFAM" id="SSF52540">
    <property type="entry name" value="P-loop containing nucleoside triphosphate hydrolases"/>
    <property type="match status" value="1"/>
</dbReference>
<sequence>MSNNDAMNSEIRFLEEVEEKLKTRITEINALFLEGEKQIESMHDYYWENYTEMDEYGYENYDNQQALLGEVNANNERLMKKQRLKKMIDSPYFGRVDFLFEGEEESESFYIGIGNFAPKAGMTPLIYDWRAPVSGLFYDYDRGQASYEAPGGTIEGEITSKWQYKIKKGKMVYAFESDTKIDDEILKQELGSNGDVQLKNIVRTIQKEQNEIIRNVKDKVLVIQGAAGSGKTSVALHRIAYLLYHDRKNLKASDILILSPNSVFADYISHILPELGEENIQEMSFDLFAYRELKGIVSDCEDRYDYLEKLIHFPEMGIRESYLKKQSAGFVGEMEGFLAVLEDQLMDFKPVKIRTLEKTEEELIHLFYFKFQDIPILARMDAVMEYLVDEYETLYNRNLPEDEVEEIREKFNRMYVTRDIYKIYNWFLEDRGYETLAKIPYENRKLQYEDVFPVLYLKYRMLGGTRHKHIKHLVIDEMQDYSYLQYVVLSRLFSCRMTILGDRAQTLDSQMQDVLTFLPKIFGRTIRKIIMNKSYRNTIEIAEYAAKFTGEKDLEYLERHGKPVTEKTFDSDEELLNELIREADAGMDKYETAAVLTETMDEAYTMTRMLSNRGLPVNCIDRDSSTFEKGVTVTTFYMAKGLEFDQVFGVFPKKENPMTGQAKYICATRALHELYMYERA</sequence>
<dbReference type="PANTHER" id="PTHR11070">
    <property type="entry name" value="UVRD / RECB / PCRA DNA HELICASE FAMILY MEMBER"/>
    <property type="match status" value="1"/>
</dbReference>
<protein>
    <submittedName>
        <fullName evidence="7">Helicase IV</fullName>
        <ecNumber evidence="7">3.6.4.12</ecNumber>
    </submittedName>
</protein>
<evidence type="ECO:0000256" key="5">
    <source>
        <dbReference type="PROSITE-ProRule" id="PRU00560"/>
    </source>
</evidence>
<keyword evidence="2 5" id="KW-0378">Hydrolase</keyword>
<evidence type="ECO:0000256" key="4">
    <source>
        <dbReference type="ARBA" id="ARBA00022840"/>
    </source>
</evidence>
<dbReference type="GO" id="GO:0005829">
    <property type="term" value="C:cytosol"/>
    <property type="evidence" value="ECO:0007669"/>
    <property type="project" value="TreeGrafter"/>
</dbReference>
<dbReference type="GO" id="GO:0043138">
    <property type="term" value="F:3'-5' DNA helicase activity"/>
    <property type="evidence" value="ECO:0007669"/>
    <property type="project" value="TreeGrafter"/>
</dbReference>
<dbReference type="AlphaFoldDB" id="A0A173SX27"/>
<dbReference type="InterPro" id="IPR027417">
    <property type="entry name" value="P-loop_NTPase"/>
</dbReference>
<dbReference type="GO" id="GO:0016787">
    <property type="term" value="F:hydrolase activity"/>
    <property type="evidence" value="ECO:0007669"/>
    <property type="project" value="UniProtKB-UniRule"/>
</dbReference>
<dbReference type="PANTHER" id="PTHR11070:SF17">
    <property type="entry name" value="DNA HELICASE IV"/>
    <property type="match status" value="1"/>
</dbReference>
<dbReference type="PROSITE" id="PS51198">
    <property type="entry name" value="UVRD_HELICASE_ATP_BIND"/>
    <property type="match status" value="1"/>
</dbReference>
<reference evidence="7 8" key="1">
    <citation type="submission" date="2015-09" db="EMBL/GenBank/DDBJ databases">
        <authorList>
            <consortium name="Pathogen Informatics"/>
        </authorList>
    </citation>
    <scope>NUCLEOTIDE SEQUENCE [LARGE SCALE GENOMIC DNA]</scope>
    <source>
        <strain evidence="7 8">2789STDY5834962</strain>
    </source>
</reference>
<keyword evidence="3 5" id="KW-0347">Helicase</keyword>
<evidence type="ECO:0000259" key="6">
    <source>
        <dbReference type="PROSITE" id="PS51198"/>
    </source>
</evidence>
<dbReference type="Gene3D" id="3.40.50.300">
    <property type="entry name" value="P-loop containing nucleotide triphosphate hydrolases"/>
    <property type="match status" value="2"/>
</dbReference>
<evidence type="ECO:0000313" key="7">
    <source>
        <dbReference type="EMBL" id="CUM94277.1"/>
    </source>
</evidence>
<accession>A0A173SX27</accession>
<evidence type="ECO:0000256" key="3">
    <source>
        <dbReference type="ARBA" id="ARBA00022806"/>
    </source>
</evidence>
<evidence type="ECO:0000256" key="2">
    <source>
        <dbReference type="ARBA" id="ARBA00022801"/>
    </source>
</evidence>
<dbReference type="Proteomes" id="UP000095727">
    <property type="component" value="Unassembled WGS sequence"/>
</dbReference>
<organism evidence="7 8">
    <name type="scientific">Coprococcus comes</name>
    <dbReference type="NCBI Taxonomy" id="410072"/>
    <lineage>
        <taxon>Bacteria</taxon>
        <taxon>Bacillati</taxon>
        <taxon>Bacillota</taxon>
        <taxon>Clostridia</taxon>
        <taxon>Lachnospirales</taxon>
        <taxon>Lachnospiraceae</taxon>
        <taxon>Coprococcus</taxon>
    </lineage>
</organism>
<dbReference type="EC" id="3.6.4.12" evidence="7"/>
<dbReference type="GO" id="GO:0005524">
    <property type="term" value="F:ATP binding"/>
    <property type="evidence" value="ECO:0007669"/>
    <property type="project" value="UniProtKB-UniRule"/>
</dbReference>
<dbReference type="InterPro" id="IPR014016">
    <property type="entry name" value="UvrD-like_ATP-bd"/>
</dbReference>
<name>A0A173SX27_9FIRM</name>
<dbReference type="Pfam" id="PF00580">
    <property type="entry name" value="UvrD-helicase"/>
    <property type="match status" value="1"/>
</dbReference>
<dbReference type="InterPro" id="IPR000212">
    <property type="entry name" value="DNA_helicase_UvrD/REP"/>
</dbReference>
<feature type="binding site" evidence="5">
    <location>
        <begin position="225"/>
        <end position="232"/>
    </location>
    <ligand>
        <name>ATP</name>
        <dbReference type="ChEBI" id="CHEBI:30616"/>
    </ligand>
</feature>
<evidence type="ECO:0000313" key="8">
    <source>
        <dbReference type="Proteomes" id="UP000095727"/>
    </source>
</evidence>
<dbReference type="GO" id="GO:0000725">
    <property type="term" value="P:recombinational repair"/>
    <property type="evidence" value="ECO:0007669"/>
    <property type="project" value="TreeGrafter"/>
</dbReference>
<proteinExistence type="predicted"/>
<dbReference type="EMBL" id="CYXR01000010">
    <property type="protein sequence ID" value="CUM94277.1"/>
    <property type="molecule type" value="Genomic_DNA"/>
</dbReference>
<gene>
    <name evidence="7" type="primary">helD_1</name>
    <name evidence="7" type="ORF">ERS852574_01727</name>
</gene>
<keyword evidence="1 5" id="KW-0547">Nucleotide-binding</keyword>
<evidence type="ECO:0000256" key="1">
    <source>
        <dbReference type="ARBA" id="ARBA00022741"/>
    </source>
</evidence>
<feature type="domain" description="UvrD-like helicase ATP-binding" evidence="6">
    <location>
        <begin position="204"/>
        <end position="538"/>
    </location>
</feature>
<keyword evidence="4 5" id="KW-0067">ATP-binding</keyword>